<evidence type="ECO:0000313" key="5">
    <source>
        <dbReference type="EMBL" id="KAF3555691.1"/>
    </source>
</evidence>
<feature type="region of interest" description="Disordered" evidence="2">
    <location>
        <begin position="159"/>
        <end position="181"/>
    </location>
</feature>
<evidence type="ECO:0000313" key="6">
    <source>
        <dbReference type="Proteomes" id="UP000712600"/>
    </source>
</evidence>
<dbReference type="InterPro" id="IPR004146">
    <property type="entry name" value="DC1"/>
</dbReference>
<dbReference type="Proteomes" id="UP000712600">
    <property type="component" value="Unassembled WGS sequence"/>
</dbReference>
<sequence length="267" mass="29590">MASSKPAVRHPSHNHPLRSHKGQAEEEIICSGCDLDLIGAAFKCTKSECDYFLHKSCFELPRENCHKSHPEHPLTLLYSPTYESSSFACDACGEYGSGFAYNCSICKYDVHVGCVSMPETNGLIFNCDECHDNVPDNLWSYYCKKCDYGTHLHSCAVEEEPKRGGGGSGNTSRNSGGRSSAASDLSAMLKAQREMERMQIELDMAMQKKASYFKNIEIVDEGEIMKPLVGTSPIMSEENCYNIKPGTDVHWGTYFFFGGPGRNAKCK</sequence>
<proteinExistence type="predicted"/>
<name>A0A8S9R3E4_BRACR</name>
<evidence type="ECO:0000259" key="3">
    <source>
        <dbReference type="Pfam" id="PF03080"/>
    </source>
</evidence>
<dbReference type="SUPFAM" id="SSF57889">
    <property type="entry name" value="Cysteine-rich domain"/>
    <property type="match status" value="1"/>
</dbReference>
<comment type="caution">
    <text evidence="5">The sequence shown here is derived from an EMBL/GenBank/DDBJ whole genome shotgun (WGS) entry which is preliminary data.</text>
</comment>
<protein>
    <recommendedName>
        <fullName evidence="7">Phorbol-ester/DAG-type domain-containing protein</fullName>
    </recommendedName>
</protein>
<feature type="domain" description="DC1" evidence="4">
    <location>
        <begin position="11"/>
        <end position="57"/>
    </location>
</feature>
<feature type="domain" description="Neprosin PEP catalytic" evidence="3">
    <location>
        <begin position="207"/>
        <end position="260"/>
    </location>
</feature>
<organism evidence="5 6">
    <name type="scientific">Brassica cretica</name>
    <name type="common">Mustard</name>
    <dbReference type="NCBI Taxonomy" id="69181"/>
    <lineage>
        <taxon>Eukaryota</taxon>
        <taxon>Viridiplantae</taxon>
        <taxon>Streptophyta</taxon>
        <taxon>Embryophyta</taxon>
        <taxon>Tracheophyta</taxon>
        <taxon>Spermatophyta</taxon>
        <taxon>Magnoliopsida</taxon>
        <taxon>eudicotyledons</taxon>
        <taxon>Gunneridae</taxon>
        <taxon>Pentapetalae</taxon>
        <taxon>rosids</taxon>
        <taxon>malvids</taxon>
        <taxon>Brassicales</taxon>
        <taxon>Brassicaceae</taxon>
        <taxon>Brassiceae</taxon>
        <taxon>Brassica</taxon>
    </lineage>
</organism>
<dbReference type="PANTHER" id="PTHR46288">
    <property type="entry name" value="PHORBOL-ESTER/DAG-TYPE DOMAIN-CONTAINING PROTEIN"/>
    <property type="match status" value="1"/>
</dbReference>
<dbReference type="InterPro" id="IPR004314">
    <property type="entry name" value="Neprosin"/>
</dbReference>
<feature type="compositionally biased region" description="Basic residues" evidence="2">
    <location>
        <begin position="7"/>
        <end position="20"/>
    </location>
</feature>
<dbReference type="Pfam" id="PF03080">
    <property type="entry name" value="Neprosin"/>
    <property type="match status" value="1"/>
</dbReference>
<dbReference type="PANTHER" id="PTHR46288:SF23">
    <property type="entry name" value="GENOME ASSEMBLY, CHROMOSOME: A05"/>
    <property type="match status" value="1"/>
</dbReference>
<dbReference type="AlphaFoldDB" id="A0A8S9R3E4"/>
<feature type="domain" description="DC1" evidence="4">
    <location>
        <begin position="67"/>
        <end position="115"/>
    </location>
</feature>
<evidence type="ECO:0000259" key="4">
    <source>
        <dbReference type="Pfam" id="PF03107"/>
    </source>
</evidence>
<dbReference type="EMBL" id="QGKX02000996">
    <property type="protein sequence ID" value="KAF3555691.1"/>
    <property type="molecule type" value="Genomic_DNA"/>
</dbReference>
<evidence type="ECO:0000256" key="1">
    <source>
        <dbReference type="ARBA" id="ARBA00022737"/>
    </source>
</evidence>
<evidence type="ECO:0000256" key="2">
    <source>
        <dbReference type="SAM" id="MobiDB-lite"/>
    </source>
</evidence>
<feature type="region of interest" description="Disordered" evidence="2">
    <location>
        <begin position="1"/>
        <end position="20"/>
    </location>
</feature>
<evidence type="ECO:0008006" key="7">
    <source>
        <dbReference type="Google" id="ProtNLM"/>
    </source>
</evidence>
<accession>A0A8S9R3E4</accession>
<dbReference type="InterPro" id="IPR046349">
    <property type="entry name" value="C1-like_sf"/>
</dbReference>
<reference evidence="5" key="1">
    <citation type="submission" date="2019-12" db="EMBL/GenBank/DDBJ databases">
        <title>Genome sequencing and annotation of Brassica cretica.</title>
        <authorList>
            <person name="Studholme D.J."/>
            <person name="Sarris P."/>
        </authorList>
    </citation>
    <scope>NUCLEOTIDE SEQUENCE</scope>
    <source>
        <strain evidence="5">PFS-109/04</strain>
        <tissue evidence="5">Leaf</tissue>
    </source>
</reference>
<gene>
    <name evidence="5" type="ORF">F2Q69_00010639</name>
</gene>
<feature type="compositionally biased region" description="Low complexity" evidence="2">
    <location>
        <begin position="170"/>
        <end position="181"/>
    </location>
</feature>
<keyword evidence="1" id="KW-0677">Repeat</keyword>
<dbReference type="Pfam" id="PF03107">
    <property type="entry name" value="C1_2"/>
    <property type="match status" value="2"/>
</dbReference>